<accession>A0A2J6UDD1</accession>
<protein>
    <submittedName>
        <fullName evidence="4">Antibiotic biosynthesis monooxygenase</fullName>
    </submittedName>
</protein>
<dbReference type="Proteomes" id="UP000305840">
    <property type="component" value="Unassembled WGS sequence"/>
</dbReference>
<feature type="domain" description="ABM" evidence="2">
    <location>
        <begin position="27"/>
        <end position="90"/>
    </location>
</feature>
<dbReference type="AlphaFoldDB" id="A0A2J6UDD1"/>
<name>A0A2J6UDD1_9VIBR</name>
<dbReference type="InterPro" id="IPR011008">
    <property type="entry name" value="Dimeric_a/b-barrel"/>
</dbReference>
<dbReference type="InterPro" id="IPR007138">
    <property type="entry name" value="ABM_dom"/>
</dbReference>
<keyword evidence="1" id="KW-0732">Signal</keyword>
<evidence type="ECO:0000313" key="6">
    <source>
        <dbReference type="Proteomes" id="UP000305840"/>
    </source>
</evidence>
<dbReference type="SUPFAM" id="SSF54909">
    <property type="entry name" value="Dimeric alpha+beta barrel"/>
    <property type="match status" value="1"/>
</dbReference>
<evidence type="ECO:0000256" key="1">
    <source>
        <dbReference type="SAM" id="SignalP"/>
    </source>
</evidence>
<keyword evidence="4" id="KW-0560">Oxidoreductase</keyword>
<feature type="signal peptide" evidence="1">
    <location>
        <begin position="1"/>
        <end position="25"/>
    </location>
</feature>
<evidence type="ECO:0000259" key="2">
    <source>
        <dbReference type="Pfam" id="PF03992"/>
    </source>
</evidence>
<feature type="chain" id="PRO_5044574532" evidence="1">
    <location>
        <begin position="26"/>
        <end position="121"/>
    </location>
</feature>
<evidence type="ECO:0000313" key="3">
    <source>
        <dbReference type="EMBL" id="PME29511.1"/>
    </source>
</evidence>
<dbReference type="Pfam" id="PF03992">
    <property type="entry name" value="ABM"/>
    <property type="match status" value="1"/>
</dbReference>
<organism evidence="4 6">
    <name type="scientific">Vibrio lentus</name>
    <dbReference type="NCBI Taxonomy" id="136468"/>
    <lineage>
        <taxon>Bacteria</taxon>
        <taxon>Pseudomonadati</taxon>
        <taxon>Pseudomonadota</taxon>
        <taxon>Gammaproteobacteria</taxon>
        <taxon>Vibrionales</taxon>
        <taxon>Vibrionaceae</taxon>
        <taxon>Vibrio</taxon>
    </lineage>
</organism>
<dbReference type="EMBL" id="MCSB01000013">
    <property type="protein sequence ID" value="PME29511.1"/>
    <property type="molecule type" value="Genomic_DNA"/>
</dbReference>
<dbReference type="GO" id="GO:0004497">
    <property type="term" value="F:monooxygenase activity"/>
    <property type="evidence" value="ECO:0007669"/>
    <property type="project" value="UniProtKB-KW"/>
</dbReference>
<gene>
    <name evidence="3" type="ORF">BCV38_05390</name>
    <name evidence="4" type="ORF">FCV91_20745</name>
</gene>
<keyword evidence="4" id="KW-0503">Monooxygenase</keyword>
<comment type="caution">
    <text evidence="4">The sequence shown here is derived from an EMBL/GenBank/DDBJ whole genome shotgun (WGS) entry which is preliminary data.</text>
</comment>
<dbReference type="Proteomes" id="UP000239763">
    <property type="component" value="Unassembled WGS sequence"/>
</dbReference>
<reference evidence="3" key="1">
    <citation type="submission" date="2016-07" db="EMBL/GenBank/DDBJ databases">
        <authorList>
            <person name="Kauffman K."/>
            <person name="Arevalo P."/>
            <person name="Polz M.F."/>
        </authorList>
    </citation>
    <scope>NUCLEOTIDE SEQUENCE</scope>
    <source>
        <strain evidence="3">10N.286.55.E1</strain>
    </source>
</reference>
<sequence>MKNIKSLIKRAIALSLLSVSPLVLAQPVVLINTFSVETSKEAETLAYWESARDVLIEQPGYISTTLHRSLSADATYLYVNVANWESQKHFIDAISVMRKQLPALDIKGVTADPNLYEVIRH</sequence>
<evidence type="ECO:0000313" key="4">
    <source>
        <dbReference type="EMBL" id="TKG03832.1"/>
    </source>
</evidence>
<proteinExistence type="predicted"/>
<dbReference type="Gene3D" id="3.30.70.100">
    <property type="match status" value="1"/>
</dbReference>
<reference evidence="3 5" key="2">
    <citation type="journal article" date="2018" name="Nature">
        <title>A major lineage of non-tailed dsDNA viruses as unrecognized killers of marine bacteria.</title>
        <authorList>
            <person name="Kauffman K.M."/>
            <person name="Hussain F.A."/>
            <person name="Yang J."/>
            <person name="Arevalo P."/>
            <person name="Brown J.M."/>
            <person name="Chang W.K."/>
            <person name="VanInsberghe D."/>
            <person name="Elsherbini J."/>
            <person name="Sharma R.S."/>
            <person name="Cutler M.B."/>
            <person name="Kelly L."/>
            <person name="Polz M.F."/>
        </authorList>
    </citation>
    <scope>NUCLEOTIDE SEQUENCE [LARGE SCALE GENOMIC DNA]</scope>
    <source>
        <strain evidence="3 5">10N.286.55.E1</strain>
    </source>
</reference>
<reference evidence="4 6" key="3">
    <citation type="submission" date="2019-04" db="EMBL/GenBank/DDBJ databases">
        <title>A reverse ecology approach based on a biological definition of microbial populations.</title>
        <authorList>
            <person name="Arevalo P."/>
            <person name="Vaninsberghe D."/>
            <person name="Elsherbini J."/>
            <person name="Gore J."/>
            <person name="Polz M."/>
        </authorList>
    </citation>
    <scope>NUCLEOTIDE SEQUENCE [LARGE SCALE GENOMIC DNA]</scope>
    <source>
        <strain evidence="4 6">10N.222.48.A1</strain>
    </source>
</reference>
<keyword evidence="5" id="KW-1185">Reference proteome</keyword>
<evidence type="ECO:0000313" key="5">
    <source>
        <dbReference type="Proteomes" id="UP000239763"/>
    </source>
</evidence>
<dbReference type="EMBL" id="SYVO01000089">
    <property type="protein sequence ID" value="TKG03832.1"/>
    <property type="molecule type" value="Genomic_DNA"/>
</dbReference>